<dbReference type="InterPro" id="IPR020904">
    <property type="entry name" value="Sc_DH/Rdtase_CS"/>
</dbReference>
<comment type="similarity">
    <text evidence="1 3">Belongs to the short-chain dehydrogenases/reductases (SDR) family.</text>
</comment>
<evidence type="ECO:0000256" key="1">
    <source>
        <dbReference type="ARBA" id="ARBA00006484"/>
    </source>
</evidence>
<dbReference type="FunFam" id="3.40.50.720:FF:000047">
    <property type="entry name" value="NADP-dependent L-serine/L-allo-threonine dehydrogenase"/>
    <property type="match status" value="1"/>
</dbReference>
<dbReference type="Proteomes" id="UP000050911">
    <property type="component" value="Unassembled WGS sequence"/>
</dbReference>
<dbReference type="InterPro" id="IPR002347">
    <property type="entry name" value="SDR_fam"/>
</dbReference>
<dbReference type="PROSITE" id="PS00061">
    <property type="entry name" value="ADH_SHORT"/>
    <property type="match status" value="1"/>
</dbReference>
<comment type="caution">
    <text evidence="4">The sequence shown here is derived from an EMBL/GenBank/DDBJ whole genome shotgun (WGS) entry which is preliminary data.</text>
</comment>
<sequence>MAIKDKVVVITGASSGIGLATAKKLASEGARLVLGARREERLEELAGAYQQGQVIYKKTDVTNKDDVAALVNLGESTFGQIDVLYNNAGVMPISQLEELKVDEWEKMIDTNIKGVLYGIAAALPTMIKQGHGHVITTDSVAGHIVHPGTAVYAGTKYAIQAIMDGLRQEQVNNKIRTTMISPGVVDTELFSSISDPVQQLKTKKQEQTMGIRAEDVANAVAYAIDQPENVGINEILLRPIEQQL</sequence>
<dbReference type="InterPro" id="IPR036291">
    <property type="entry name" value="NAD(P)-bd_dom_sf"/>
</dbReference>
<evidence type="ECO:0000313" key="4">
    <source>
        <dbReference type="EMBL" id="KRK48360.1"/>
    </source>
</evidence>
<dbReference type="PRINTS" id="PR00080">
    <property type="entry name" value="SDRFAMILY"/>
</dbReference>
<gene>
    <name evidence="4" type="ORF">FC96_GL001460</name>
</gene>
<keyword evidence="5" id="KW-1185">Reference proteome</keyword>
<dbReference type="GO" id="GO:0016616">
    <property type="term" value="F:oxidoreductase activity, acting on the CH-OH group of donors, NAD or NADP as acceptor"/>
    <property type="evidence" value="ECO:0007669"/>
    <property type="project" value="UniProtKB-ARBA"/>
</dbReference>
<protein>
    <submittedName>
        <fullName evidence="4">Oxidoreductase, short chain dehydrogenase reductase family protein</fullName>
    </submittedName>
</protein>
<dbReference type="OrthoDB" id="9775296at2"/>
<dbReference type="EMBL" id="AZCX01000003">
    <property type="protein sequence ID" value="KRK48360.1"/>
    <property type="molecule type" value="Genomic_DNA"/>
</dbReference>
<dbReference type="Gene3D" id="3.40.50.720">
    <property type="entry name" value="NAD(P)-binding Rossmann-like Domain"/>
    <property type="match status" value="1"/>
</dbReference>
<dbReference type="AlphaFoldDB" id="A0A0R1HPI0"/>
<keyword evidence="2" id="KW-0560">Oxidoreductase</keyword>
<organism evidence="4 5">
    <name type="scientific">Secundilactobacillus kimchicus JCM 15530</name>
    <dbReference type="NCBI Taxonomy" id="1302272"/>
    <lineage>
        <taxon>Bacteria</taxon>
        <taxon>Bacillati</taxon>
        <taxon>Bacillota</taxon>
        <taxon>Bacilli</taxon>
        <taxon>Lactobacillales</taxon>
        <taxon>Lactobacillaceae</taxon>
        <taxon>Secundilactobacillus</taxon>
    </lineage>
</organism>
<evidence type="ECO:0000256" key="2">
    <source>
        <dbReference type="ARBA" id="ARBA00023002"/>
    </source>
</evidence>
<dbReference type="Pfam" id="PF00106">
    <property type="entry name" value="adh_short"/>
    <property type="match status" value="1"/>
</dbReference>
<evidence type="ECO:0000313" key="5">
    <source>
        <dbReference type="Proteomes" id="UP000050911"/>
    </source>
</evidence>
<dbReference type="PATRIC" id="fig|1302272.5.peg.1472"/>
<evidence type="ECO:0000256" key="3">
    <source>
        <dbReference type="RuleBase" id="RU000363"/>
    </source>
</evidence>
<dbReference type="STRING" id="1302272.FC96_GL001460"/>
<name>A0A0R1HPI0_9LACO</name>
<dbReference type="RefSeq" id="WP_056942223.1">
    <property type="nucleotide sequence ID" value="NZ_AZCX01000003.1"/>
</dbReference>
<dbReference type="SUPFAM" id="SSF51735">
    <property type="entry name" value="NAD(P)-binding Rossmann-fold domains"/>
    <property type="match status" value="1"/>
</dbReference>
<dbReference type="PANTHER" id="PTHR43115">
    <property type="entry name" value="DEHYDROGENASE/REDUCTASE SDR FAMILY MEMBER 11"/>
    <property type="match status" value="1"/>
</dbReference>
<accession>A0A0R1HPI0</accession>
<dbReference type="PRINTS" id="PR00081">
    <property type="entry name" value="GDHRDH"/>
</dbReference>
<reference evidence="4 5" key="1">
    <citation type="journal article" date="2015" name="Genome Announc.">
        <title>Expanding the biotechnology potential of lactobacilli through comparative genomics of 213 strains and associated genera.</title>
        <authorList>
            <person name="Sun Z."/>
            <person name="Harris H.M."/>
            <person name="McCann A."/>
            <person name="Guo C."/>
            <person name="Argimon S."/>
            <person name="Zhang W."/>
            <person name="Yang X."/>
            <person name="Jeffery I.B."/>
            <person name="Cooney J.C."/>
            <person name="Kagawa T.F."/>
            <person name="Liu W."/>
            <person name="Song Y."/>
            <person name="Salvetti E."/>
            <person name="Wrobel A."/>
            <person name="Rasinkangas P."/>
            <person name="Parkhill J."/>
            <person name="Rea M.C."/>
            <person name="O'Sullivan O."/>
            <person name="Ritari J."/>
            <person name="Douillard F.P."/>
            <person name="Paul Ross R."/>
            <person name="Yang R."/>
            <person name="Briner A.E."/>
            <person name="Felis G.E."/>
            <person name="de Vos W.M."/>
            <person name="Barrangou R."/>
            <person name="Klaenhammer T.R."/>
            <person name="Caufield P.W."/>
            <person name="Cui Y."/>
            <person name="Zhang H."/>
            <person name="O'Toole P.W."/>
        </authorList>
    </citation>
    <scope>NUCLEOTIDE SEQUENCE [LARGE SCALE GENOMIC DNA]</scope>
    <source>
        <strain evidence="4 5">JCM 15530</strain>
    </source>
</reference>
<dbReference type="PANTHER" id="PTHR43115:SF4">
    <property type="entry name" value="DEHYDROGENASE_REDUCTASE SDR FAMILY MEMBER 11"/>
    <property type="match status" value="1"/>
</dbReference>
<proteinExistence type="inferred from homology"/>